<dbReference type="Pfam" id="PF17746">
    <property type="entry name" value="SfsA_N"/>
    <property type="match status" value="1"/>
</dbReference>
<keyword evidence="5" id="KW-1185">Reference proteome</keyword>
<protein>
    <submittedName>
        <fullName evidence="4">Unnamed protein product</fullName>
    </submittedName>
</protein>
<feature type="compositionally biased region" description="Low complexity" evidence="1">
    <location>
        <begin position="67"/>
        <end position="76"/>
    </location>
</feature>
<organism evidence="4 5">
    <name type="scientific">Phytophthora fragariaefolia</name>
    <dbReference type="NCBI Taxonomy" id="1490495"/>
    <lineage>
        <taxon>Eukaryota</taxon>
        <taxon>Sar</taxon>
        <taxon>Stramenopiles</taxon>
        <taxon>Oomycota</taxon>
        <taxon>Peronosporomycetes</taxon>
        <taxon>Peronosporales</taxon>
        <taxon>Peronosporaceae</taxon>
        <taxon>Phytophthora</taxon>
    </lineage>
</organism>
<dbReference type="CDD" id="cd22359">
    <property type="entry name" value="SfsA-like_bacterial"/>
    <property type="match status" value="1"/>
</dbReference>
<evidence type="ECO:0000259" key="3">
    <source>
        <dbReference type="Pfam" id="PF17746"/>
    </source>
</evidence>
<proteinExistence type="inferred from homology"/>
<comment type="caution">
    <text evidence="4">The sequence shown here is derived from an EMBL/GenBank/DDBJ whole genome shotgun (WGS) entry which is preliminary data.</text>
</comment>
<dbReference type="GO" id="GO:0003677">
    <property type="term" value="F:DNA binding"/>
    <property type="evidence" value="ECO:0007669"/>
    <property type="project" value="InterPro"/>
</dbReference>
<dbReference type="EMBL" id="BSXT01005994">
    <property type="protein sequence ID" value="GMF61610.1"/>
    <property type="molecule type" value="Genomic_DNA"/>
</dbReference>
<name>A0A9W7D5U2_9STRA</name>
<dbReference type="HAMAP" id="MF_00095">
    <property type="entry name" value="SfsA"/>
    <property type="match status" value="1"/>
</dbReference>
<feature type="domain" description="Sugar fermentation stimulation protein C-terminal" evidence="2">
    <location>
        <begin position="241"/>
        <end position="337"/>
    </location>
</feature>
<dbReference type="NCBIfam" id="TIGR00230">
    <property type="entry name" value="sfsA"/>
    <property type="match status" value="1"/>
</dbReference>
<dbReference type="AlphaFoldDB" id="A0A9W7D5U2"/>
<dbReference type="PANTHER" id="PTHR30545">
    <property type="entry name" value="SUGAR FERMENTATION STIMULATION PROTEIN A"/>
    <property type="match status" value="1"/>
</dbReference>
<feature type="domain" description="Sugar fermentation stimulation protein C-terminal" evidence="2">
    <location>
        <begin position="362"/>
        <end position="411"/>
    </location>
</feature>
<gene>
    <name evidence="4" type="ORF">Pfra01_002678600</name>
</gene>
<dbReference type="OrthoDB" id="199134at2759"/>
<dbReference type="InterPro" id="IPR005224">
    <property type="entry name" value="SfsA"/>
</dbReference>
<dbReference type="Gene3D" id="2.40.50.580">
    <property type="match status" value="1"/>
</dbReference>
<dbReference type="Gene3D" id="3.40.1350.60">
    <property type="match status" value="1"/>
</dbReference>
<sequence>MAAEVRRHEGKTLDELKGCVQAGGRAALPNNSVPFDWQGAAVMASARSVGTAAFKMQLRGRKRDFAASAAVTTTSTPSRADNQKKRTVKHKATSLRTKSAGQKVEIVAPSSSKSPVLTALKERLSEASNGPKILLEYPKLVPARLIRRYKRFLADVVLLGEAAKDHSPKALVVAEEEEEVVTVYCPNTGPMVGLLDGLPNARVQLSKSDDPKRKYAYTLEMIQIHVRCERDVWVGVHSTSANRMVEQALASRWLSQLGDYDSVRREVKFAKNSRVDFVLSWNAEDGNVSHEKYVEVKSVTLAVDGSEPGSSRCAVFPDTVSTRAQKHVIELTELLSTTATSDKTKKGTKGEGDTKGAAPKLSGAIIFLVQRDDCTEFAPSIQHDEKFAELCAKATKSGIQLLAYSCVLKPNEANSNGIVRLLEQLPLQKAAS</sequence>
<dbReference type="Pfam" id="PF03749">
    <property type="entry name" value="SfsA"/>
    <property type="match status" value="2"/>
</dbReference>
<evidence type="ECO:0000313" key="4">
    <source>
        <dbReference type="EMBL" id="GMF61610.1"/>
    </source>
</evidence>
<feature type="domain" description="SfsA N-terminal OB" evidence="3">
    <location>
        <begin position="146"/>
        <end position="236"/>
    </location>
</feature>
<evidence type="ECO:0000259" key="2">
    <source>
        <dbReference type="Pfam" id="PF03749"/>
    </source>
</evidence>
<dbReference type="PANTHER" id="PTHR30545:SF2">
    <property type="entry name" value="SUGAR FERMENTATION STIMULATION PROTEIN A"/>
    <property type="match status" value="1"/>
</dbReference>
<dbReference type="InterPro" id="IPR040452">
    <property type="entry name" value="SfsA_C"/>
</dbReference>
<evidence type="ECO:0000313" key="5">
    <source>
        <dbReference type="Proteomes" id="UP001165121"/>
    </source>
</evidence>
<feature type="region of interest" description="Disordered" evidence="1">
    <location>
        <begin position="67"/>
        <end position="101"/>
    </location>
</feature>
<reference evidence="4" key="1">
    <citation type="submission" date="2023-04" db="EMBL/GenBank/DDBJ databases">
        <title>Phytophthora fragariaefolia NBRC 109709.</title>
        <authorList>
            <person name="Ichikawa N."/>
            <person name="Sato H."/>
            <person name="Tonouchi N."/>
        </authorList>
    </citation>
    <scope>NUCLEOTIDE SEQUENCE</scope>
    <source>
        <strain evidence="4">NBRC 109709</strain>
    </source>
</reference>
<dbReference type="Proteomes" id="UP001165121">
    <property type="component" value="Unassembled WGS sequence"/>
</dbReference>
<evidence type="ECO:0000256" key="1">
    <source>
        <dbReference type="SAM" id="MobiDB-lite"/>
    </source>
</evidence>
<dbReference type="InterPro" id="IPR041465">
    <property type="entry name" value="SfsA_N"/>
</dbReference>
<accession>A0A9W7D5U2</accession>